<dbReference type="Gene3D" id="3.30.70.1320">
    <property type="entry name" value="Multidrug efflux transporter AcrB pore domain like"/>
    <property type="match status" value="1"/>
</dbReference>
<dbReference type="InterPro" id="IPR001036">
    <property type="entry name" value="Acrflvin-R"/>
</dbReference>
<keyword evidence="1" id="KW-0472">Membrane</keyword>
<feature type="transmembrane region" description="Helical" evidence="1">
    <location>
        <begin position="480"/>
        <end position="503"/>
    </location>
</feature>
<feature type="transmembrane region" description="Helical" evidence="1">
    <location>
        <begin position="942"/>
        <end position="961"/>
    </location>
</feature>
<dbReference type="PANTHER" id="PTHR32063:SF16">
    <property type="entry name" value="CATION EFFLUX SYSTEM (ACRB_ACRD_ACRF FAMILY)"/>
    <property type="match status" value="1"/>
</dbReference>
<feature type="transmembrane region" description="Helical" evidence="1">
    <location>
        <begin position="1043"/>
        <end position="1063"/>
    </location>
</feature>
<dbReference type="SUPFAM" id="SSF82714">
    <property type="entry name" value="Multidrug efflux transporter AcrB TolC docking domain, DN and DC subdomains"/>
    <property type="match status" value="2"/>
</dbReference>
<dbReference type="RefSeq" id="WP_248360562.1">
    <property type="nucleotide sequence ID" value="NZ_AP025591.1"/>
</dbReference>
<reference evidence="3" key="1">
    <citation type="journal article" date="2022" name="Int. J. Syst. Evol. Microbiol.">
        <title>Anaeromyxobacter oryzae sp. nov., Anaeromyxobacter diazotrophicus sp. nov. and Anaeromyxobacter paludicola sp. nov., isolated from paddy soils.</title>
        <authorList>
            <person name="Itoh H."/>
            <person name="Xu Z."/>
            <person name="Mise K."/>
            <person name="Masuda Y."/>
            <person name="Ushijima N."/>
            <person name="Hayakawa C."/>
            <person name="Shiratori Y."/>
            <person name="Senoo K."/>
        </authorList>
    </citation>
    <scope>NUCLEOTIDE SEQUENCE [LARGE SCALE GENOMIC DNA]</scope>
    <source>
        <strain evidence="3">Red232</strain>
    </source>
</reference>
<keyword evidence="1" id="KW-1133">Transmembrane helix</keyword>
<name>A0ABM7WTR9_9BACT</name>
<keyword evidence="1" id="KW-0812">Transmembrane</keyword>
<dbReference type="Gene3D" id="3.30.70.1430">
    <property type="entry name" value="Multidrug efflux transporter AcrB pore domain"/>
    <property type="match status" value="2"/>
</dbReference>
<sequence>MTLSGHQVGLAGRLARAFLRSKLTPLIVLASIALGVAAVLLTPREEEPQIIVPLVDVLVPFPGATAREVESQLTTPLERRLWGIPGVEYLYSTSTPSAAFITVRFKVNEPLEPSLVKVHQELRAHPELLPSGALEPVVRLLSIDDVPFLTLTLHGDPLPAGQLRALGEEVARELAAVPQTAQVRVLGGARRVVRVEPDPERMRTLGVSIAELQPAIAAGQAQLPAGALVDAGRRTELEANGFVRSVTDLRRVVVAVRGDRPIYLEDVARVTDGPEPEPAVVLMAEKGKPGFEQAVSIALAKRAGANAPELARTVERKVEALRGRLIPASVKVSVTRNYGDTAEEKSNELIEHLVLATLSVIALIALAMGWRSAVVVGVAVPVTLALTLLPTYLLGYTLNRVTLFALIFSIGILVDDAIVVVENIHRHLHLPGPRRSFGRTVIEAVDEVGNPTILATFAVIAAILPNAFVRGLSGPYMRPIPVGASAAMLFSLAIAFVISPWAAMKVFRKEAHLPEREAEADADEAARPGDPERYAALLRELDGDETLAVEPVAIVEPLREPRLTRLYRRVMSTLLTRAWARWAFLALVLVLFAGAASLVAFGALKVKMLPFDNKRELQVQLDLPAGTAREEALAVGQALASRLLQEPEVKDVEVHSGVAAPFTFVGMVRHGFLREGAEQIDLQVNLVPKGDRKAQSHAIATRVRPALEAIAWPQGGRLKLVEIPPGPPVLDTLVAEVYGPSAAERDRLAGEVLAAFRSTKGVVDVDSSLAATSPKLALRLDAEKAALHGVAPAAVIQTLAAGGAGAPLGSFHVERGAAQVPVMLQLAPAQRARLEELLQLTVPGRRGAVPLSELVRAEEGRVDPPVFHKNLLPVAYVFGDLAGEIESPVYALSALNRKLDGLRGAGGEVVPRLGLAHPDSTEQPALKWDGEWHITLEVFRDLGIAFAAVLVLIYILVVGWFQSFSVPWVILVPIPLSLIGILPAHFGLGAFFTATSMIGFIAGAGIIVRNSIILVDFIELKLREGMPLAAAVEEAGVVRFRPMLLTAAAVLVGSAVMLADPIFQGLAVSLMAGEVAATLLSRLAVPVLYFLVARRGRAAELQREGALARGRLRPGAEGSALAVLSPMPQQRSMP</sequence>
<dbReference type="Gene3D" id="1.20.1640.10">
    <property type="entry name" value="Multidrug efflux transporter AcrB transmembrane domain"/>
    <property type="match status" value="2"/>
</dbReference>
<dbReference type="Gene3D" id="3.30.70.1440">
    <property type="entry name" value="Multidrug efflux transporter AcrB pore domain"/>
    <property type="match status" value="1"/>
</dbReference>
<evidence type="ECO:0000256" key="1">
    <source>
        <dbReference type="SAM" id="Phobius"/>
    </source>
</evidence>
<feature type="transmembrane region" description="Helical" evidence="1">
    <location>
        <begin position="448"/>
        <end position="468"/>
    </location>
</feature>
<dbReference type="InterPro" id="IPR027463">
    <property type="entry name" value="AcrB_DN_DC_subdom"/>
</dbReference>
<dbReference type="Gene3D" id="3.30.2090.10">
    <property type="entry name" value="Multidrug efflux transporter AcrB TolC docking domain, DN and DC subdomains"/>
    <property type="match status" value="2"/>
</dbReference>
<dbReference type="EMBL" id="AP025591">
    <property type="protein sequence ID" value="BDG02881.1"/>
    <property type="molecule type" value="Genomic_DNA"/>
</dbReference>
<feature type="transmembrane region" description="Helical" evidence="1">
    <location>
        <begin position="349"/>
        <end position="367"/>
    </location>
</feature>
<protein>
    <submittedName>
        <fullName evidence="2">Multidrug transporter AcrB</fullName>
    </submittedName>
</protein>
<feature type="transmembrane region" description="Helical" evidence="1">
    <location>
        <begin position="401"/>
        <end position="421"/>
    </location>
</feature>
<evidence type="ECO:0000313" key="2">
    <source>
        <dbReference type="EMBL" id="BDG02881.1"/>
    </source>
</evidence>
<dbReference type="PANTHER" id="PTHR32063">
    <property type="match status" value="1"/>
</dbReference>
<gene>
    <name evidence="2" type="ORF">AMOR_18770</name>
</gene>
<feature type="transmembrane region" description="Helical" evidence="1">
    <location>
        <begin position="23"/>
        <end position="41"/>
    </location>
</feature>
<organism evidence="2 3">
    <name type="scientific">Anaeromyxobacter oryzae</name>
    <dbReference type="NCBI Taxonomy" id="2918170"/>
    <lineage>
        <taxon>Bacteria</taxon>
        <taxon>Pseudomonadati</taxon>
        <taxon>Myxococcota</taxon>
        <taxon>Myxococcia</taxon>
        <taxon>Myxococcales</taxon>
        <taxon>Cystobacterineae</taxon>
        <taxon>Anaeromyxobacteraceae</taxon>
        <taxon>Anaeromyxobacter</taxon>
    </lineage>
</organism>
<accession>A0ABM7WTR9</accession>
<feature type="transmembrane region" description="Helical" evidence="1">
    <location>
        <begin position="1075"/>
        <end position="1093"/>
    </location>
</feature>
<feature type="transmembrane region" description="Helical" evidence="1">
    <location>
        <begin position="578"/>
        <end position="604"/>
    </location>
</feature>
<feature type="transmembrane region" description="Helical" evidence="1">
    <location>
        <begin position="374"/>
        <end position="395"/>
    </location>
</feature>
<dbReference type="PRINTS" id="PR00702">
    <property type="entry name" value="ACRIFLAVINRP"/>
</dbReference>
<dbReference type="Pfam" id="PF00873">
    <property type="entry name" value="ACR_tran"/>
    <property type="match status" value="1"/>
</dbReference>
<dbReference type="SUPFAM" id="SSF82866">
    <property type="entry name" value="Multidrug efflux transporter AcrB transmembrane domain"/>
    <property type="match status" value="2"/>
</dbReference>
<evidence type="ECO:0000313" key="3">
    <source>
        <dbReference type="Proteomes" id="UP001162891"/>
    </source>
</evidence>
<dbReference type="Proteomes" id="UP001162891">
    <property type="component" value="Chromosome"/>
</dbReference>
<proteinExistence type="predicted"/>
<dbReference type="SUPFAM" id="SSF82693">
    <property type="entry name" value="Multidrug efflux transporter AcrB pore domain, PN1, PN2, PC1 and PC2 subdomains"/>
    <property type="match status" value="3"/>
</dbReference>
<keyword evidence="3" id="KW-1185">Reference proteome</keyword>